<evidence type="ECO:0000313" key="2">
    <source>
        <dbReference type="EMBL" id="MCX8523281.1"/>
    </source>
</evidence>
<protein>
    <submittedName>
        <fullName evidence="2">Molecular chaperone</fullName>
    </submittedName>
</protein>
<gene>
    <name evidence="2" type="ORF">OF897_05005</name>
</gene>
<sequence>MKKFVLLFLFIIIKIQAQTGISVSPPRVYFETVSGSSNTQKVTVTNVSAKHTLDLAVSLGDWEYDERGENIMQPANTLENSCADWISINKEDTYFSLGPGERKDINVTLTTPTLSKDQLDAHTAVLFVSQMNPVDGKDNTGAKIKVSVKSGIKIFHKKPETSARKIEIKDLKFDTANKVLNLQFENQSSLWTDGKITTDLINTTTGKKVAVETVVFYTLPGNIRKVSIPVNDLKEKGSYNLSVLIDYGDDSTLEMAELNFNYE</sequence>
<accession>A0ABT3XMC5</accession>
<feature type="chain" id="PRO_5045131992" evidence="1">
    <location>
        <begin position="18"/>
        <end position="263"/>
    </location>
</feature>
<dbReference type="RefSeq" id="WP_267264598.1">
    <property type="nucleotide sequence ID" value="NZ_JAOVZW010000004.1"/>
</dbReference>
<keyword evidence="3" id="KW-1185">Reference proteome</keyword>
<comment type="caution">
    <text evidence="2">The sequence shown here is derived from an EMBL/GenBank/DDBJ whole genome shotgun (WGS) entry which is preliminary data.</text>
</comment>
<name>A0ABT3XMC5_9FLAO</name>
<feature type="signal peptide" evidence="1">
    <location>
        <begin position="1"/>
        <end position="17"/>
    </location>
</feature>
<keyword evidence="1" id="KW-0732">Signal</keyword>
<reference evidence="2" key="1">
    <citation type="submission" date="2022-10" db="EMBL/GenBank/DDBJ databases">
        <title>Chryseobacterium sp. nov., a novel bacterial species.</title>
        <authorList>
            <person name="Cao Y."/>
        </authorList>
    </citation>
    <scope>NUCLEOTIDE SEQUENCE</scope>
    <source>
        <strain evidence="2">CCTCC AB2015118</strain>
    </source>
</reference>
<organism evidence="2 3">
    <name type="scientific">Chryseobacterium formosus</name>
    <dbReference type="NCBI Taxonomy" id="1537363"/>
    <lineage>
        <taxon>Bacteria</taxon>
        <taxon>Pseudomonadati</taxon>
        <taxon>Bacteroidota</taxon>
        <taxon>Flavobacteriia</taxon>
        <taxon>Flavobacteriales</taxon>
        <taxon>Weeksellaceae</taxon>
        <taxon>Chryseobacterium group</taxon>
        <taxon>Chryseobacterium</taxon>
    </lineage>
</organism>
<dbReference type="EMBL" id="JAOVZW010000004">
    <property type="protein sequence ID" value="MCX8523281.1"/>
    <property type="molecule type" value="Genomic_DNA"/>
</dbReference>
<dbReference type="Proteomes" id="UP001073122">
    <property type="component" value="Unassembled WGS sequence"/>
</dbReference>
<evidence type="ECO:0000256" key="1">
    <source>
        <dbReference type="SAM" id="SignalP"/>
    </source>
</evidence>
<proteinExistence type="predicted"/>
<evidence type="ECO:0000313" key="3">
    <source>
        <dbReference type="Proteomes" id="UP001073122"/>
    </source>
</evidence>